<organism evidence="1 2">
    <name type="scientific">Planktothrix paucivesiculata PCC 9631</name>
    <dbReference type="NCBI Taxonomy" id="671071"/>
    <lineage>
        <taxon>Bacteria</taxon>
        <taxon>Bacillati</taxon>
        <taxon>Cyanobacteriota</taxon>
        <taxon>Cyanophyceae</taxon>
        <taxon>Oscillatoriophycideae</taxon>
        <taxon>Oscillatoriales</taxon>
        <taxon>Microcoleaceae</taxon>
        <taxon>Planktothrix</taxon>
    </lineage>
</organism>
<dbReference type="RefSeq" id="WP_083617509.1">
    <property type="nucleotide sequence ID" value="NZ_LR735001.1"/>
</dbReference>
<dbReference type="Proteomes" id="UP000182190">
    <property type="component" value="Unassembled WGS sequence"/>
</dbReference>
<comment type="caution">
    <text evidence="1">The sequence shown here is derived from an EMBL/GenBank/DDBJ whole genome shotgun (WGS) entry which is preliminary data.</text>
</comment>
<dbReference type="OrthoDB" id="459418at2"/>
<name>A0A7Z9BME3_9CYAN</name>
<dbReference type="AlphaFoldDB" id="A0A7Z9BME3"/>
<evidence type="ECO:0000313" key="1">
    <source>
        <dbReference type="EMBL" id="VXD17837.1"/>
    </source>
</evidence>
<evidence type="ECO:0000313" key="2">
    <source>
        <dbReference type="Proteomes" id="UP000182190"/>
    </source>
</evidence>
<keyword evidence="2" id="KW-1185">Reference proteome</keyword>
<sequence>MTTVAIVPVFNTNGEKSYRAIAGDQQSVGTTAGQSLDGLTTLLGETNFSALLIIQRFNPDELFTAEQQKQLSELMNLWRAARDRGQTLSSKQQAELETLVEAELKAATFRTSALVKQ</sequence>
<dbReference type="EMBL" id="CZCS02000176">
    <property type="protein sequence ID" value="VXD17837.1"/>
    <property type="molecule type" value="Genomic_DNA"/>
</dbReference>
<reference evidence="1" key="1">
    <citation type="submission" date="2019-10" db="EMBL/GenBank/DDBJ databases">
        <authorList>
            <consortium name="Genoscope - CEA"/>
            <person name="William W."/>
        </authorList>
    </citation>
    <scope>NUCLEOTIDE SEQUENCE [LARGE SCALE GENOMIC DNA]</scope>
    <source>
        <strain evidence="1">BBR_PRJEB10994</strain>
    </source>
</reference>
<protein>
    <submittedName>
        <fullName evidence="1">Uncharacterized protein</fullName>
    </submittedName>
</protein>
<gene>
    <name evidence="1" type="ORF">PL9631_370042</name>
</gene>
<proteinExistence type="predicted"/>
<accession>A0A7Z9BME3</accession>